<comment type="caution">
    <text evidence="1">The sequence shown here is derived from an EMBL/GenBank/DDBJ whole genome shotgun (WGS) entry which is preliminary data.</text>
</comment>
<gene>
    <name evidence="1" type="ORF">PLOB_00022165</name>
</gene>
<protein>
    <submittedName>
        <fullName evidence="1">Uncharacterized protein</fullName>
    </submittedName>
</protein>
<proteinExistence type="predicted"/>
<evidence type="ECO:0000313" key="1">
    <source>
        <dbReference type="EMBL" id="CAH3113524.1"/>
    </source>
</evidence>
<evidence type="ECO:0000313" key="2">
    <source>
        <dbReference type="Proteomes" id="UP001159405"/>
    </source>
</evidence>
<sequence length="104" mass="12114">MEVTTQLIQRSTYQKTYFFFKTVQCSQVPDVNKEIDSLIKGVFGQQIIGKVKNEITVRNLGNLRDCKTGLEVHLKEVQGRRSSRNVRTARRHWWCSKTKVSINN</sequence>
<dbReference type="EMBL" id="CALNXK010000026">
    <property type="protein sequence ID" value="CAH3113524.1"/>
    <property type="molecule type" value="Genomic_DNA"/>
</dbReference>
<name>A0ABN8NML4_9CNID</name>
<organism evidence="1 2">
    <name type="scientific">Porites lobata</name>
    <dbReference type="NCBI Taxonomy" id="104759"/>
    <lineage>
        <taxon>Eukaryota</taxon>
        <taxon>Metazoa</taxon>
        <taxon>Cnidaria</taxon>
        <taxon>Anthozoa</taxon>
        <taxon>Hexacorallia</taxon>
        <taxon>Scleractinia</taxon>
        <taxon>Fungiina</taxon>
        <taxon>Poritidae</taxon>
        <taxon>Porites</taxon>
    </lineage>
</organism>
<keyword evidence="2" id="KW-1185">Reference proteome</keyword>
<dbReference type="Proteomes" id="UP001159405">
    <property type="component" value="Unassembled WGS sequence"/>
</dbReference>
<accession>A0ABN8NML4</accession>
<reference evidence="1 2" key="1">
    <citation type="submission" date="2022-05" db="EMBL/GenBank/DDBJ databases">
        <authorList>
            <consortium name="Genoscope - CEA"/>
            <person name="William W."/>
        </authorList>
    </citation>
    <scope>NUCLEOTIDE SEQUENCE [LARGE SCALE GENOMIC DNA]</scope>
</reference>